<comment type="caution">
    <text evidence="1">The sequence shown here is derived from an EMBL/GenBank/DDBJ whole genome shotgun (WGS) entry which is preliminary data.</text>
</comment>
<gene>
    <name evidence="1" type="ORF">CRM22_007585</name>
</gene>
<keyword evidence="2" id="KW-1185">Reference proteome</keyword>
<evidence type="ECO:0000313" key="2">
    <source>
        <dbReference type="Proteomes" id="UP000308267"/>
    </source>
</evidence>
<organism evidence="1 2">
    <name type="scientific">Opisthorchis felineus</name>
    <dbReference type="NCBI Taxonomy" id="147828"/>
    <lineage>
        <taxon>Eukaryota</taxon>
        <taxon>Metazoa</taxon>
        <taxon>Spiralia</taxon>
        <taxon>Lophotrochozoa</taxon>
        <taxon>Platyhelminthes</taxon>
        <taxon>Trematoda</taxon>
        <taxon>Digenea</taxon>
        <taxon>Opisthorchiida</taxon>
        <taxon>Opisthorchiata</taxon>
        <taxon>Opisthorchiidae</taxon>
        <taxon>Opisthorchis</taxon>
    </lineage>
</organism>
<name>A0A4S2LFQ8_OPIFE</name>
<sequence>MSPPPFPIPNDIQQLHVFSRPHGPSSFSVTDSSSEFRDKIPLDWVRNGCARNAEKSQLMGRTSLTSPYLISVAKSWLSSKIYDSEIMIPGYGVTWLDFPHGHTGVCAYTMVNFAASYTHIDLPLLSHIEAPWLSLSPETQKVLCIALHSLFPWMICPPRSPLYSGQLL</sequence>
<dbReference type="EMBL" id="SJOL01007654">
    <property type="protein sequence ID" value="TGZ62200.1"/>
    <property type="molecule type" value="Genomic_DNA"/>
</dbReference>
<protein>
    <submittedName>
        <fullName evidence="1">Uncharacterized protein</fullName>
    </submittedName>
</protein>
<dbReference type="Proteomes" id="UP000308267">
    <property type="component" value="Unassembled WGS sequence"/>
</dbReference>
<dbReference type="AlphaFoldDB" id="A0A4S2LFQ8"/>
<proteinExistence type="predicted"/>
<evidence type="ECO:0000313" key="1">
    <source>
        <dbReference type="EMBL" id="TGZ62200.1"/>
    </source>
</evidence>
<reference evidence="1 2" key="1">
    <citation type="journal article" date="2019" name="BMC Genomics">
        <title>New insights from Opisthorchis felineus genome: update on genomics of the epidemiologically important liver flukes.</title>
        <authorList>
            <person name="Ershov N.I."/>
            <person name="Mordvinov V.A."/>
            <person name="Prokhortchouk E.B."/>
            <person name="Pakharukova M.Y."/>
            <person name="Gunbin K.V."/>
            <person name="Ustyantsev K."/>
            <person name="Genaev M.A."/>
            <person name="Blinov A.G."/>
            <person name="Mazur A."/>
            <person name="Boulygina E."/>
            <person name="Tsygankova S."/>
            <person name="Khrameeva E."/>
            <person name="Chekanov N."/>
            <person name="Fan G."/>
            <person name="Xiao A."/>
            <person name="Zhang H."/>
            <person name="Xu X."/>
            <person name="Yang H."/>
            <person name="Solovyev V."/>
            <person name="Lee S.M."/>
            <person name="Liu X."/>
            <person name="Afonnikov D.A."/>
            <person name="Skryabin K.G."/>
        </authorList>
    </citation>
    <scope>NUCLEOTIDE SEQUENCE [LARGE SCALE GENOMIC DNA]</scope>
    <source>
        <strain evidence="1">AK-0245</strain>
        <tissue evidence="1">Whole organism</tissue>
    </source>
</reference>
<accession>A0A4S2LFQ8</accession>